<proteinExistence type="predicted"/>
<evidence type="ECO:0000256" key="1">
    <source>
        <dbReference type="SAM" id="MobiDB-lite"/>
    </source>
</evidence>
<feature type="compositionally biased region" description="Basic and acidic residues" evidence="1">
    <location>
        <begin position="438"/>
        <end position="449"/>
    </location>
</feature>
<protein>
    <submittedName>
        <fullName evidence="4">Family with sequence similarity 13, member A</fullName>
    </submittedName>
</protein>
<evidence type="ECO:0000313" key="4">
    <source>
        <dbReference type="WBParaSite" id="SSLN_0001106401-mRNA-1"/>
    </source>
</evidence>
<name>A0A183T2F3_SCHSO</name>
<organism evidence="4">
    <name type="scientific">Schistocephalus solidus</name>
    <name type="common">Tapeworm</name>
    <dbReference type="NCBI Taxonomy" id="70667"/>
    <lineage>
        <taxon>Eukaryota</taxon>
        <taxon>Metazoa</taxon>
        <taxon>Spiralia</taxon>
        <taxon>Lophotrochozoa</taxon>
        <taxon>Platyhelminthes</taxon>
        <taxon>Cestoda</taxon>
        <taxon>Eucestoda</taxon>
        <taxon>Diphyllobothriidea</taxon>
        <taxon>Diphyllobothriidae</taxon>
        <taxon>Schistocephalus</taxon>
    </lineage>
</organism>
<evidence type="ECO:0000313" key="2">
    <source>
        <dbReference type="EMBL" id="VDL97036.1"/>
    </source>
</evidence>
<dbReference type="OrthoDB" id="6245852at2759"/>
<feature type="compositionally biased region" description="Low complexity" evidence="1">
    <location>
        <begin position="11"/>
        <end position="24"/>
    </location>
</feature>
<keyword evidence="3" id="KW-1185">Reference proteome</keyword>
<evidence type="ECO:0000313" key="3">
    <source>
        <dbReference type="Proteomes" id="UP000275846"/>
    </source>
</evidence>
<dbReference type="Proteomes" id="UP000275846">
    <property type="component" value="Unassembled WGS sequence"/>
</dbReference>
<feature type="region of interest" description="Disordered" evidence="1">
    <location>
        <begin position="1"/>
        <end position="32"/>
    </location>
</feature>
<accession>A0A183T2F3</accession>
<reference evidence="4" key="1">
    <citation type="submission" date="2016-06" db="UniProtKB">
        <authorList>
            <consortium name="WormBaseParasite"/>
        </authorList>
    </citation>
    <scope>IDENTIFICATION</scope>
</reference>
<dbReference type="WBParaSite" id="SSLN_0001106401-mRNA-1">
    <property type="protein sequence ID" value="SSLN_0001106401-mRNA-1"/>
    <property type="gene ID" value="SSLN_0001106401"/>
</dbReference>
<feature type="compositionally biased region" description="Polar residues" evidence="1">
    <location>
        <begin position="132"/>
        <end position="143"/>
    </location>
</feature>
<dbReference type="EMBL" id="UYSU01036004">
    <property type="protein sequence ID" value="VDL97036.1"/>
    <property type="molecule type" value="Genomic_DNA"/>
</dbReference>
<dbReference type="AlphaFoldDB" id="A0A183T2F3"/>
<sequence>MEIHNFPYNLQSQGSPESEYSEPSDYATSMKDKFGDADRISDSLSFLRCMRRRLENISRRIPSEKSAGCQKFNRKPVIVEGSGDLFSLAQNLSVNGDEDQLRVAQEEIETVLRTSLIGLRQASRLIKESTDGKTGQPTFSCQKSDPKVSATGCGKRKQIDEMYELPSQVLESPAKRSNLPARGLASLEEHSDPPVEVEAIAKCFRSLLDGLLEDKKMVCSSAQTSSFVSSKPAYTPPSPVPSMCQRREPVSDYIPTDSSSPVEPTGLKAGFLNKPGDRCRLDRRLADSQLIQQSRLSPEPLYRRSNATSKSDVFRMLTTIERSLELLAADVRQENSEIVDLICRSVARSRALEKDRIHRQPLPTKDQVFELKQAVEDLIYKVLFKRRKLKRLLRLKLKDCTRDLRSTADSVSSAEFSADISALRPEKPSHRKSSYTHSKKEISGREKSSVIHPQKMKLSREDPKYEILMALKVLRRDADRLISSLAVDEKRSSVRMPSLYGRGVRADSDGDI</sequence>
<reference evidence="2 3" key="2">
    <citation type="submission" date="2018-11" db="EMBL/GenBank/DDBJ databases">
        <authorList>
            <consortium name="Pathogen Informatics"/>
        </authorList>
    </citation>
    <scope>NUCLEOTIDE SEQUENCE [LARGE SCALE GENOMIC DNA]</scope>
    <source>
        <strain evidence="2 3">NST_G2</strain>
    </source>
</reference>
<feature type="region of interest" description="Disordered" evidence="1">
    <location>
        <begin position="129"/>
        <end position="153"/>
    </location>
</feature>
<feature type="region of interest" description="Disordered" evidence="1">
    <location>
        <begin position="422"/>
        <end position="453"/>
    </location>
</feature>
<gene>
    <name evidence="2" type="ORF">SSLN_LOCUS10651</name>
</gene>